<sequence>MELVSLATAPWVEQDDPDQAPVVWLPLAAAAGLHLYPDIAGTLDQAARPDTTAGSPLLLPAMTSASYQWR</sequence>
<gene>
    <name evidence="1" type="ORF">OG469_39025</name>
</gene>
<evidence type="ECO:0000313" key="1">
    <source>
        <dbReference type="EMBL" id="WUS60963.1"/>
    </source>
</evidence>
<keyword evidence="2" id="KW-1185">Reference proteome</keyword>
<name>A0ABZ1WJM0_9ACTN</name>
<proteinExistence type="predicted"/>
<accession>A0ABZ1WJM0</accession>
<dbReference type="Proteomes" id="UP001432014">
    <property type="component" value="Chromosome"/>
</dbReference>
<dbReference type="RefSeq" id="WP_329611622.1">
    <property type="nucleotide sequence ID" value="NZ_CP108482.1"/>
</dbReference>
<protein>
    <submittedName>
        <fullName evidence="1">Uncharacterized protein</fullName>
    </submittedName>
</protein>
<reference evidence="1 2" key="1">
    <citation type="submission" date="2022-10" db="EMBL/GenBank/DDBJ databases">
        <title>The complete genomes of actinobacterial strains from the NBC collection.</title>
        <authorList>
            <person name="Joergensen T.S."/>
            <person name="Alvarez Arevalo M."/>
            <person name="Sterndorff E.B."/>
            <person name="Faurdal D."/>
            <person name="Vuksanovic O."/>
            <person name="Mourched A.-S."/>
            <person name="Charusanti P."/>
            <person name="Shaw S."/>
            <person name="Blin K."/>
            <person name="Weber T."/>
        </authorList>
    </citation>
    <scope>NUCLEOTIDE SEQUENCE [LARGE SCALE GENOMIC DNA]</scope>
    <source>
        <strain evidence="1 2">NBC_01247</strain>
    </source>
</reference>
<evidence type="ECO:0000313" key="2">
    <source>
        <dbReference type="Proteomes" id="UP001432014"/>
    </source>
</evidence>
<dbReference type="EMBL" id="CP108482">
    <property type="protein sequence ID" value="WUS60963.1"/>
    <property type="molecule type" value="Genomic_DNA"/>
</dbReference>
<organism evidence="1 2">
    <name type="scientific">Kitasatospora herbaricolor</name>
    <dbReference type="NCBI Taxonomy" id="68217"/>
    <lineage>
        <taxon>Bacteria</taxon>
        <taxon>Bacillati</taxon>
        <taxon>Actinomycetota</taxon>
        <taxon>Actinomycetes</taxon>
        <taxon>Kitasatosporales</taxon>
        <taxon>Streptomycetaceae</taxon>
        <taxon>Kitasatospora</taxon>
    </lineage>
</organism>